<keyword evidence="15" id="KW-0170">Cobalt</keyword>
<dbReference type="InterPro" id="IPR003759">
    <property type="entry name" value="Cbl-bd_cap"/>
</dbReference>
<dbReference type="PANTHER" id="PTHR45833">
    <property type="entry name" value="METHIONINE SYNTHASE"/>
    <property type="match status" value="1"/>
</dbReference>
<name>A0ABQ5S280_9CHLO</name>
<comment type="caution">
    <text evidence="27">The sequence shown here is derived from an EMBL/GenBank/DDBJ whole genome shotgun (WGS) entry which is preliminary data.</text>
</comment>
<evidence type="ECO:0000313" key="28">
    <source>
        <dbReference type="Proteomes" id="UP001165090"/>
    </source>
</evidence>
<keyword evidence="28" id="KW-1185">Reference proteome</keyword>
<keyword evidence="11 18" id="KW-0479">Metal-binding</keyword>
<keyword evidence="21" id="KW-0472">Membrane</keyword>
<keyword evidence="21" id="KW-0812">Transmembrane</keyword>
<evidence type="ECO:0000256" key="8">
    <source>
        <dbReference type="ARBA" id="ARBA00022628"/>
    </source>
</evidence>
<feature type="domain" description="Pterin-binding" evidence="23">
    <location>
        <begin position="1238"/>
        <end position="1501"/>
    </location>
</feature>
<feature type="domain" description="B12-binding N-terminal" evidence="26">
    <location>
        <begin position="2249"/>
        <end position="2345"/>
    </location>
</feature>
<feature type="domain" description="AdoMet activation" evidence="24">
    <location>
        <begin position="2506"/>
        <end position="2844"/>
    </location>
</feature>
<comment type="similarity">
    <text evidence="4">Belongs to the vitamin-B12 dependent methionine synthase family.</text>
</comment>
<dbReference type="PROSITE" id="PS51257">
    <property type="entry name" value="PROKAR_LIPOPROTEIN"/>
    <property type="match status" value="1"/>
</dbReference>
<evidence type="ECO:0000256" key="19">
    <source>
        <dbReference type="PROSITE-ProRule" id="PRU00346"/>
    </source>
</evidence>
<dbReference type="Proteomes" id="UP001165090">
    <property type="component" value="Unassembled WGS sequence"/>
</dbReference>
<dbReference type="PROSITE" id="PS51337">
    <property type="entry name" value="B12_BINDING_NTER"/>
    <property type="match status" value="1"/>
</dbReference>
<keyword evidence="12" id="KW-0677">Repeat</keyword>
<evidence type="ECO:0000259" key="26">
    <source>
        <dbReference type="PROSITE" id="PS51337"/>
    </source>
</evidence>
<evidence type="ECO:0000256" key="3">
    <source>
        <dbReference type="ARBA" id="ARBA00005178"/>
    </source>
</evidence>
<evidence type="ECO:0000256" key="12">
    <source>
        <dbReference type="ARBA" id="ARBA00022737"/>
    </source>
</evidence>
<protein>
    <recommendedName>
        <fullName evidence="5">methionine synthase</fullName>
        <ecNumber evidence="5">2.1.1.13</ecNumber>
    </recommendedName>
    <alternativeName>
        <fullName evidence="17">5-methyltetrahydrofolate--homocysteine methyltransferase</fullName>
    </alternativeName>
    <alternativeName>
        <fullName evidence="16">Vitamin-B12 dependent methionine synthase</fullName>
    </alternativeName>
</protein>
<feature type="transmembrane region" description="Helical" evidence="21">
    <location>
        <begin position="42"/>
        <end position="61"/>
    </location>
</feature>
<gene>
    <name evidence="27" type="ORF">VaNZ11_006404</name>
</gene>
<dbReference type="InterPro" id="IPR036724">
    <property type="entry name" value="Cobalamin-bd_sf"/>
</dbReference>
<feature type="binding site" evidence="18">
    <location>
        <position position="1124"/>
    </location>
    <ligand>
        <name>Zn(2+)</name>
        <dbReference type="ChEBI" id="CHEBI:29105"/>
    </ligand>
</feature>
<dbReference type="InterPro" id="IPR037010">
    <property type="entry name" value="VitB12-dep_Met_synth_activ_sf"/>
</dbReference>
<comment type="cofactor">
    <cofactor evidence="2">
        <name>methylcob(III)alamin</name>
        <dbReference type="ChEBI" id="CHEBI:28115"/>
    </cofactor>
</comment>
<evidence type="ECO:0000256" key="21">
    <source>
        <dbReference type="SAM" id="Phobius"/>
    </source>
</evidence>
<evidence type="ECO:0000259" key="23">
    <source>
        <dbReference type="PROSITE" id="PS50972"/>
    </source>
</evidence>
<organism evidence="27 28">
    <name type="scientific">Volvox africanus</name>
    <dbReference type="NCBI Taxonomy" id="51714"/>
    <lineage>
        <taxon>Eukaryota</taxon>
        <taxon>Viridiplantae</taxon>
        <taxon>Chlorophyta</taxon>
        <taxon>core chlorophytes</taxon>
        <taxon>Chlorophyceae</taxon>
        <taxon>CS clade</taxon>
        <taxon>Chlamydomonadales</taxon>
        <taxon>Volvocaceae</taxon>
        <taxon>Volvox</taxon>
    </lineage>
</organism>
<keyword evidence="21" id="KW-1133">Transmembrane helix</keyword>
<dbReference type="InterPro" id="IPR011822">
    <property type="entry name" value="MetH"/>
</dbReference>
<evidence type="ECO:0000259" key="22">
    <source>
        <dbReference type="PROSITE" id="PS50970"/>
    </source>
</evidence>
<dbReference type="InterPro" id="IPR004223">
    <property type="entry name" value="VitB12-dep_Met_synth_activ_dom"/>
</dbReference>
<dbReference type="PROSITE" id="PS50974">
    <property type="entry name" value="ADOMET_ACTIVATION"/>
    <property type="match status" value="1"/>
</dbReference>
<evidence type="ECO:0000256" key="9">
    <source>
        <dbReference type="ARBA" id="ARBA00022679"/>
    </source>
</evidence>
<dbReference type="PANTHER" id="PTHR45833:SF1">
    <property type="entry name" value="METHIONINE SYNTHASE"/>
    <property type="match status" value="1"/>
</dbReference>
<dbReference type="SMART" id="SM01018">
    <property type="entry name" value="B12-binding_2"/>
    <property type="match status" value="1"/>
</dbReference>
<evidence type="ECO:0000256" key="15">
    <source>
        <dbReference type="ARBA" id="ARBA00023285"/>
    </source>
</evidence>
<evidence type="ECO:0000313" key="27">
    <source>
        <dbReference type="EMBL" id="GLI63553.1"/>
    </source>
</evidence>
<evidence type="ECO:0000256" key="17">
    <source>
        <dbReference type="ARBA" id="ARBA00031040"/>
    </source>
</evidence>
<dbReference type="CDD" id="cd02069">
    <property type="entry name" value="methionine_synthase_B12_BD"/>
    <property type="match status" value="1"/>
</dbReference>
<evidence type="ECO:0000256" key="5">
    <source>
        <dbReference type="ARBA" id="ARBA00012032"/>
    </source>
</evidence>
<feature type="binding site" evidence="18">
    <location>
        <position position="1187"/>
    </location>
    <ligand>
        <name>Zn(2+)</name>
        <dbReference type="ChEBI" id="CHEBI:29105"/>
    </ligand>
</feature>
<evidence type="ECO:0000259" key="25">
    <source>
        <dbReference type="PROSITE" id="PS51332"/>
    </source>
</evidence>
<evidence type="ECO:0000256" key="16">
    <source>
        <dbReference type="ARBA" id="ARBA00030163"/>
    </source>
</evidence>
<feature type="domain" description="Hcy-binding" evidence="22">
    <location>
        <begin position="1582"/>
        <end position="1905"/>
    </location>
</feature>
<evidence type="ECO:0000256" key="1">
    <source>
        <dbReference type="ARBA" id="ARBA00001947"/>
    </source>
</evidence>
<keyword evidence="13 18" id="KW-0862">Zinc</keyword>
<evidence type="ECO:0000256" key="11">
    <source>
        <dbReference type="ARBA" id="ARBA00022723"/>
    </source>
</evidence>
<feature type="domain" description="Hcy-binding" evidence="22">
    <location>
        <begin position="879"/>
        <end position="1202"/>
    </location>
</feature>
<feature type="binding site" evidence="18">
    <location>
        <position position="484"/>
    </location>
    <ligand>
        <name>Zn(2+)</name>
        <dbReference type="ChEBI" id="CHEBI:29105"/>
    </ligand>
</feature>
<dbReference type="Gene3D" id="1.10.288.10">
    <property type="entry name" value="Cobalamin-dependent Methionine Synthase, domain 2"/>
    <property type="match status" value="1"/>
</dbReference>
<dbReference type="Gene3D" id="1.10.1240.10">
    <property type="entry name" value="Methionine synthase domain"/>
    <property type="match status" value="1"/>
</dbReference>
<dbReference type="Gene3D" id="3.20.20.20">
    <property type="entry name" value="Dihydropteroate synthase-like"/>
    <property type="match status" value="3"/>
</dbReference>
<evidence type="ECO:0000256" key="18">
    <source>
        <dbReference type="PROSITE-ProRule" id="PRU00333"/>
    </source>
</evidence>
<dbReference type="InterPro" id="IPR033706">
    <property type="entry name" value="Met_synthase_B12-bd"/>
</dbReference>
<dbReference type="InterPro" id="IPR011005">
    <property type="entry name" value="Dihydropteroate_synth-like_sf"/>
</dbReference>
<keyword evidence="14" id="KW-0486">Methionine biosynthesis</keyword>
<comment type="pathway">
    <text evidence="3">Amino-acid biosynthesis; L-methionine biosynthesis via de novo pathway; L-methionine from L-homocysteine (MetH route): step 1/1.</text>
</comment>
<dbReference type="PROSITE" id="PS50972">
    <property type="entry name" value="PTERIN_BINDING"/>
    <property type="match status" value="3"/>
</dbReference>
<dbReference type="SUPFAM" id="SSF52242">
    <property type="entry name" value="Cobalamin (vitamin B12)-binding domain"/>
    <property type="match status" value="1"/>
</dbReference>
<reference evidence="27 28" key="1">
    <citation type="journal article" date="2023" name="IScience">
        <title>Expanded male sex-determining region conserved during the evolution of homothallism in the green alga Volvox.</title>
        <authorList>
            <person name="Yamamoto K."/>
            <person name="Matsuzaki R."/>
            <person name="Mahakham W."/>
            <person name="Heman W."/>
            <person name="Sekimoto H."/>
            <person name="Kawachi M."/>
            <person name="Minakuchi Y."/>
            <person name="Toyoda A."/>
            <person name="Nozaki H."/>
        </authorList>
    </citation>
    <scope>NUCLEOTIDE SEQUENCE [LARGE SCALE GENOMIC DNA]</scope>
    <source>
        <strain evidence="27 28">NIES-4468</strain>
    </source>
</reference>
<feature type="region of interest" description="Disordered" evidence="20">
    <location>
        <begin position="68"/>
        <end position="87"/>
    </location>
</feature>
<dbReference type="SUPFAM" id="SSF51717">
    <property type="entry name" value="Dihydropteroate synthetase-like"/>
    <property type="match status" value="3"/>
</dbReference>
<feature type="binding site" evidence="18">
    <location>
        <position position="1827"/>
    </location>
    <ligand>
        <name>Zn(2+)</name>
        <dbReference type="ChEBI" id="CHEBI:29105"/>
    </ligand>
</feature>
<dbReference type="Pfam" id="PF02965">
    <property type="entry name" value="Met_synt_B12"/>
    <property type="match status" value="1"/>
</dbReference>
<feature type="binding site" evidence="18">
    <location>
        <position position="421"/>
    </location>
    <ligand>
        <name>Zn(2+)</name>
        <dbReference type="ChEBI" id="CHEBI:29105"/>
    </ligand>
</feature>
<dbReference type="CDD" id="cd00740">
    <property type="entry name" value="MeTr"/>
    <property type="match status" value="3"/>
</dbReference>
<feature type="binding site" evidence="18">
    <location>
        <position position="485"/>
    </location>
    <ligand>
        <name>Zn(2+)</name>
        <dbReference type="ChEBI" id="CHEBI:29105"/>
    </ligand>
</feature>
<dbReference type="SUPFAM" id="SSF56507">
    <property type="entry name" value="Methionine synthase activation domain-like"/>
    <property type="match status" value="1"/>
</dbReference>
<dbReference type="PROSITE" id="PS51332">
    <property type="entry name" value="B12_BINDING"/>
    <property type="match status" value="1"/>
</dbReference>
<keyword evidence="8" id="KW-0846">Cobalamin</keyword>
<dbReference type="PROSITE" id="PS50970">
    <property type="entry name" value="HCY"/>
    <property type="match status" value="3"/>
</dbReference>
<dbReference type="SUPFAM" id="SSF82282">
    <property type="entry name" value="Homocysteine S-methyltransferase"/>
    <property type="match status" value="3"/>
</dbReference>
<evidence type="ECO:0000256" key="13">
    <source>
        <dbReference type="ARBA" id="ARBA00022833"/>
    </source>
</evidence>
<dbReference type="Pfam" id="PF02310">
    <property type="entry name" value="B12-binding"/>
    <property type="match status" value="1"/>
</dbReference>
<evidence type="ECO:0000256" key="2">
    <source>
        <dbReference type="ARBA" id="ARBA00001956"/>
    </source>
</evidence>
<dbReference type="Gene3D" id="3.40.50.280">
    <property type="entry name" value="Cobalamin-binding domain"/>
    <property type="match status" value="1"/>
</dbReference>
<feature type="domain" description="B12-binding" evidence="25">
    <location>
        <begin position="2353"/>
        <end position="2488"/>
    </location>
</feature>
<proteinExistence type="inferred from homology"/>
<evidence type="ECO:0000256" key="6">
    <source>
        <dbReference type="ARBA" id="ARBA00022603"/>
    </source>
</evidence>
<evidence type="ECO:0000256" key="14">
    <source>
        <dbReference type="ARBA" id="ARBA00023167"/>
    </source>
</evidence>
<accession>A0ABQ5S280</accession>
<dbReference type="InterPro" id="IPR000489">
    <property type="entry name" value="Pterin-binding_dom"/>
</dbReference>
<sequence length="2844" mass="309967">MKLGKLIDAVRTYPIHVLLVVAASAACGAAAWPFLLPLISGLSVIAIPAFAIAAVGFAFSGRQAQAPRGSSAPFDESAATTQQRAAQPVVVPAVDPTETVVTDGSRSFANDTNLVEPLEPSAAAAATDVGIPASRNEPAVSVAAVTNTPVAAATKSTAVQDAAAKQTPLVLPPSVSEQLDKLFQERILFIDGAMGTQVQKYKLQEEDFRGERYANHSHELKGNNDVLVITRPDVIGQIHTAYLKAGADIIETNTFNGTCISQADYELQADEEVALINRAAAQLAKKCVKDFLAAHPESGPRFVAGAIGPTNKTLSVSPSVENPAFRGITYDEVVDAYYKQMEALYEGGVDLFLVETIFDTLNAKAAIYALEKFFTDRGVRVPVLISGTIVDNSGRTLSGQTNEAFWNSVSHAKPMAVGLNCALGATDMLKYIANLSACAGCYVLCYPNAGLPNAMGGYDQKGEEMAEEIRPFCEAGLVNAIGGCCGTGPEHIAAIKAMASAYPPRKPSVIEPLMRISGLEPLNYKPDAANMRRTFLNIGERCNVAGSILFKKAIINNDYEKAVSIALQQVQQGADVLDINMDDGLIDGVAAMTRFVNLLVSDPEISRVPFMIDSSKFHIVEAGLKCSQGKCIVNSISLKEGEEAFCKQAEIVKRHGAAVVVMAFDEQGQAAGYADKIRICCRAYTILVEQVGFDPQDIIFDPNILTIGTGLPEHNNYAVDFIRATREIKRLCPGAKISGGVSNIAFSFRGNEAVRRAFHSAFLHHACAAGMDMGIVNAAQVKEDVYERLDKELLEYVEDVLLNRRDDATERMLEFAATLEPKCKPTNVQRLNMQPAGSKITPRVNPIPKGLDPLAPDTDLPPVPAYKLCVEQLKASPVFKQLDKLFRERILFIDGAMGTQVQKYKLQEEDFRGERYANHSHELKGNNDVLVITRPDVIGQIHTAYLKAGADIIETNTFNGTCISQADYELQADEEVALINRAAAQLAKKCVKDFLAAHPESGPRFVAGAIGPTNKTLSVSPSVENPAFRGITYDEVVDAYYKQMEALYEGGVDLFLVETIFDTLNAKAAIYALEKFFTDRGVRVPVLISGTIVDNSGRTLSGQTNEAFWNSVSHAKPMAVGLNCALGATDMLKYIANLSACAGCYVLCYPNAGLPNAMGGYDQKGEEMAEEIRPFCEAGLVNAIGGCCGTGPEHIAAIKAMASAYPPRKPSVIEPLMRISGLEPLNYKPDAANMRRTFLNIGERCNVAGSILFKKAIINNDYEKAVSIALQQVQQGADVLDINMDDGLIDGVAAMTRFVNLLVSDPEISRVPFMIDSSKFHIVEAGLKCSQGKCIVNSISLKEGEEAFCKQAEIVKRHGAAVVVMAFDEQGQAAGYADKIRICCRAYTILVEQVGFDPQDIIFDPNILTIGTGLPEHNNYAVDFIRATREIKRLCPGAKISGGVSNIAFSFRGNEAVRRAFHSAFLHHACAAGMDMGIVNAAQVKEDLYERLDKELLEYVEDVLLNRCENATERMLEFAATLEPKCKPTNVQRLNMQPAGSKITPRVNPIPKGLDPLAPDTDLPPVPAYKLCVEQLKASPVFKQLDKLFRERILFIDGAMGTQVQKYKLQEEDFRGERYANHSHELKGNNDVLVITRPDVIGQIHTAYLKAGADIIETNTFNGTCISQADYELQADEEVALINRAAAQLAKKCVKDFLAAHPESGPRFVAGAIGPTNKTLSVSPSVENPAFRGITYDEVVDAYYKQMEALYEGGVDLFLVETIFDTLNAKAAIYALEKFFTDRGVRVPVLISGTIVDNSGRTLSGQTNEAFWNSVSHAKPMAVGLNCALGATDMLKYIANLSACAGCYVLCYPNAGLPNAMGGYDQKGEEMAEEIRPFCEAGLVNAIGGCCGTGPEHIAAIKAMASAYPPRKPSVIEPLMRISGLEPLNYKPDAANMRRTFLNIGERCNVAGSILFKKAIINNDYEKAVSIALQQVQQGADVLDINMDDGLIDGVAAMTRFVNLLVSDPEISRVPFMIDSSKFHIVEAGLKCSQGKCIVNSISLKEGEEAFCKQAEIVKRHGAAVVVMAFDEQGQAAGYADKIRICCRAYTILVEQVGFDPQDIIFDPNILTIGTGLPEHNNYAVDFIRATREIKRLCPGAKISGGVSNIAFSFRGNEAVRRAFHSAFLHHACAAGMDMGIVNAAQVKEDVYERLDKELLEYVEDVLLNRCENATERMLEFAATLEPKCKPTAVMKKGMQGAAEGGAKKEDSWRDLPVEKRIEYALVKGIDEFAVVDTEEARTCGRYPKPLRVIEGPLMDGMNVVGDLFGAGKMFLPQVIKSARVMKKAVAHLVPFIEEEKRLSGTVGEDSNAGVFVLATVKGDVHDIGKNIVGVVLGCNNFKVIDLGVMTPWDVILDAAVKHKADIIGLSGLITPSLDEMVTVAKKMEERGMKTPLLIGGATTSKMHTAVKIAPAYSGPVVHVLDASRSVPVCQAFVDKNLTQRQEFIAEIAEQYADLRDEFYASLEDRKYLSLADARKRAFLVDWKDENNRPFKPKVLGNTVFADFPIEDVLPYIDWNPFFQVWQLRGRYPNRGFPRIFNDATVGAEAKKLYDEAQVMLSDFVKNKRVTLKAVVGMYPAAAVGDDIEVYMDESRSTVKAKLAGLRQQAEKDGAEPYYCISDFVAPKGSGLEDYVGMFACTAGHGLEEVIAGFKAASDDYSYIMAEALADRLAEALAERLHELVRRDYWGYAADEQISVDDMLKVKYQGIRPAPGYPSQPDHTEKLTMWQLLDAEETTDIKLTESLAMWPAASVSGLYFGGRCSSYFAVGKITREQVEEYAMRKNMDVKEAERWLATMLNYEP</sequence>
<feature type="domain" description="Pterin-binding" evidence="23">
    <location>
        <begin position="535"/>
        <end position="798"/>
    </location>
</feature>
<evidence type="ECO:0000259" key="24">
    <source>
        <dbReference type="PROSITE" id="PS50974"/>
    </source>
</evidence>
<feature type="binding site" evidence="18">
    <location>
        <position position="1890"/>
    </location>
    <ligand>
        <name>Zn(2+)</name>
        <dbReference type="ChEBI" id="CHEBI:29105"/>
    </ligand>
</feature>
<keyword evidence="10" id="KW-0949">S-adenosyl-L-methionine</keyword>
<dbReference type="Gene3D" id="3.20.20.330">
    <property type="entry name" value="Homocysteine-binding-like domain"/>
    <property type="match status" value="3"/>
</dbReference>
<feature type="domain" description="Hcy-binding" evidence="22">
    <location>
        <begin position="176"/>
        <end position="499"/>
    </location>
</feature>
<feature type="domain" description="Pterin-binding" evidence="23">
    <location>
        <begin position="1941"/>
        <end position="2204"/>
    </location>
</feature>
<dbReference type="Pfam" id="PF00809">
    <property type="entry name" value="Pterin_bind"/>
    <property type="match status" value="3"/>
</dbReference>
<feature type="compositionally biased region" description="Low complexity" evidence="20">
    <location>
        <begin position="78"/>
        <end position="87"/>
    </location>
</feature>
<dbReference type="NCBIfam" id="NF007024">
    <property type="entry name" value="PRK09490.1"/>
    <property type="match status" value="1"/>
</dbReference>
<dbReference type="InterPro" id="IPR036589">
    <property type="entry name" value="HCY_dom_sf"/>
</dbReference>
<comment type="cofactor">
    <cofactor evidence="1 18">
        <name>Zn(2+)</name>
        <dbReference type="ChEBI" id="CHEBI:29105"/>
    </cofactor>
</comment>
<evidence type="ECO:0000256" key="10">
    <source>
        <dbReference type="ARBA" id="ARBA00022691"/>
    </source>
</evidence>
<dbReference type="InterPro" id="IPR003726">
    <property type="entry name" value="HCY_dom"/>
</dbReference>
<dbReference type="InterPro" id="IPR036594">
    <property type="entry name" value="Meth_synthase_dom"/>
</dbReference>
<evidence type="ECO:0000256" key="20">
    <source>
        <dbReference type="SAM" id="MobiDB-lite"/>
    </source>
</evidence>
<dbReference type="Gene3D" id="3.10.196.10">
    <property type="entry name" value="Vitamin B12-dependent methionine synthase, activation domain"/>
    <property type="match status" value="1"/>
</dbReference>
<keyword evidence="9 19" id="KW-0808">Transferase</keyword>
<dbReference type="Pfam" id="PF02607">
    <property type="entry name" value="B12-binding_2"/>
    <property type="match status" value="1"/>
</dbReference>
<dbReference type="NCBIfam" id="TIGR02082">
    <property type="entry name" value="metH"/>
    <property type="match status" value="1"/>
</dbReference>
<dbReference type="InterPro" id="IPR050554">
    <property type="entry name" value="Met_Synthase/Corrinoid"/>
</dbReference>
<feature type="binding site" evidence="18">
    <location>
        <position position="1188"/>
    </location>
    <ligand>
        <name>Zn(2+)</name>
        <dbReference type="ChEBI" id="CHEBI:29105"/>
    </ligand>
</feature>
<feature type="transmembrane region" description="Helical" evidence="21">
    <location>
        <begin position="15"/>
        <end position="35"/>
    </location>
</feature>
<evidence type="ECO:0000256" key="4">
    <source>
        <dbReference type="ARBA" id="ARBA00010398"/>
    </source>
</evidence>
<keyword evidence="6 19" id="KW-0489">Methyltransferase</keyword>
<dbReference type="Pfam" id="PF02574">
    <property type="entry name" value="S-methyl_trans"/>
    <property type="match status" value="3"/>
</dbReference>
<dbReference type="EMBL" id="BSDZ01000015">
    <property type="protein sequence ID" value="GLI63553.1"/>
    <property type="molecule type" value="Genomic_DNA"/>
</dbReference>
<dbReference type="EC" id="2.1.1.13" evidence="5"/>
<feature type="binding site" evidence="18">
    <location>
        <position position="1891"/>
    </location>
    <ligand>
        <name>Zn(2+)</name>
        <dbReference type="ChEBI" id="CHEBI:29105"/>
    </ligand>
</feature>
<keyword evidence="7" id="KW-0028">Amino-acid biosynthesis</keyword>
<dbReference type="InterPro" id="IPR006158">
    <property type="entry name" value="Cobalamin-bd"/>
</dbReference>
<evidence type="ECO:0000256" key="7">
    <source>
        <dbReference type="ARBA" id="ARBA00022605"/>
    </source>
</evidence>
<dbReference type="SUPFAM" id="SSF47644">
    <property type="entry name" value="Methionine synthase domain"/>
    <property type="match status" value="1"/>
</dbReference>